<accession>A0A6J6S508</accession>
<organism evidence="1">
    <name type="scientific">freshwater metagenome</name>
    <dbReference type="NCBI Taxonomy" id="449393"/>
    <lineage>
        <taxon>unclassified sequences</taxon>
        <taxon>metagenomes</taxon>
        <taxon>ecological metagenomes</taxon>
    </lineage>
</organism>
<gene>
    <name evidence="1" type="ORF">UFOPK2683_01191</name>
</gene>
<dbReference type="InterPro" id="IPR036265">
    <property type="entry name" value="HIT-like_sf"/>
</dbReference>
<dbReference type="PANTHER" id="PTHR42763:SF2">
    <property type="entry name" value="ADP-GLUCOSE PHOSPHORYLASE"/>
    <property type="match status" value="1"/>
</dbReference>
<dbReference type="AlphaFoldDB" id="A0A6J6S508"/>
<dbReference type="SUPFAM" id="SSF54197">
    <property type="entry name" value="HIT-like"/>
    <property type="match status" value="2"/>
</dbReference>
<evidence type="ECO:0000313" key="1">
    <source>
        <dbReference type="EMBL" id="CAB4729589.1"/>
    </source>
</evidence>
<sequence length="323" mass="34948">MNELRTDRLTGRNVIIVPGRATRPVTSPDRTVGATSSGTADIAKCPFCVGNEATTPPEVFRTGSGAPDTPGWRVRIVPNLYPIVDETQVSPIAQGCHEVAVLSPNHGNDFGGLSDLEANEVLLSLRARTIFHRDSGRAHTQLFINQGRTAGASIAHPHAQLVTLDAVPPMVEEELQRFANSPDNILRQDFEESSGAGAEVLTVGRVQAWCPLGSTSSYVVRIAEIDSEVTPTVGIEDASDELLNEMAIALRDVLFMLTKTLNEPDYNVVFHNAPTSDKLRENYQWWIEVIPRISVLGGFELGSGIYVNTVEPVVAAKTLADAI</sequence>
<dbReference type="InterPro" id="IPR053177">
    <property type="entry name" value="ADP-glucose_phosphorylase"/>
</dbReference>
<dbReference type="EMBL" id="CAEZYK010000076">
    <property type="protein sequence ID" value="CAB4729589.1"/>
    <property type="molecule type" value="Genomic_DNA"/>
</dbReference>
<protein>
    <submittedName>
        <fullName evidence="1">Unannotated protein</fullName>
    </submittedName>
</protein>
<reference evidence="1" key="1">
    <citation type="submission" date="2020-05" db="EMBL/GenBank/DDBJ databases">
        <authorList>
            <person name="Chiriac C."/>
            <person name="Salcher M."/>
            <person name="Ghai R."/>
            <person name="Kavagutti S V."/>
        </authorList>
    </citation>
    <scope>NUCLEOTIDE SEQUENCE</scope>
</reference>
<dbReference type="PANTHER" id="PTHR42763">
    <property type="entry name" value="ADP-GLUCOSE PHOSPHORYLASE"/>
    <property type="match status" value="1"/>
</dbReference>
<dbReference type="Gene3D" id="3.30.428.10">
    <property type="entry name" value="HIT-like"/>
    <property type="match status" value="2"/>
</dbReference>
<proteinExistence type="predicted"/>
<name>A0A6J6S508_9ZZZZ</name>